<name>A0A0L6V0S4_9BASI</name>
<dbReference type="EMBL" id="LAVV01007989">
    <property type="protein sequence ID" value="KNZ54122.1"/>
    <property type="molecule type" value="Genomic_DNA"/>
</dbReference>
<proteinExistence type="predicted"/>
<keyword evidence="2" id="KW-1185">Reference proteome</keyword>
<sequence length="196" mass="23033">MFEQLVESLIGFKIVKLKDLFYEFKIRKLYNELKEIIKKHDLWNFPGSSGNGPLVYLCGFYIKQSLGTIFKTHIFKHSFNTLNLDQSCSNGNGLQNLCIMQLTSFKKNLFKLTIHEVWKTKGNYFGFIRELVSFIFNHWNYVFKHFSLKVVAWYHKGSLLEEPIVNLLEKNGLVMIKVIDKVKIAKWGIYKGTHQD</sequence>
<gene>
    <name evidence="1" type="ORF">VP01_3038g1</name>
</gene>
<evidence type="ECO:0000313" key="2">
    <source>
        <dbReference type="Proteomes" id="UP000037035"/>
    </source>
</evidence>
<dbReference type="VEuPathDB" id="FungiDB:VP01_3038g1"/>
<comment type="caution">
    <text evidence="1">The sequence shown here is derived from an EMBL/GenBank/DDBJ whole genome shotgun (WGS) entry which is preliminary data.</text>
</comment>
<reference evidence="1 2" key="1">
    <citation type="submission" date="2015-08" db="EMBL/GenBank/DDBJ databases">
        <title>Next Generation Sequencing and Analysis of the Genome of Puccinia sorghi L Schw, the Causal Agent of Maize Common Rust.</title>
        <authorList>
            <person name="Rochi L."/>
            <person name="Burguener G."/>
            <person name="Darino M."/>
            <person name="Turjanski A."/>
            <person name="Kreff E."/>
            <person name="Dieguez M.J."/>
            <person name="Sacco F."/>
        </authorList>
    </citation>
    <scope>NUCLEOTIDE SEQUENCE [LARGE SCALE GENOMIC DNA]</scope>
    <source>
        <strain evidence="1 2">RO10H11247</strain>
    </source>
</reference>
<organism evidence="1 2">
    <name type="scientific">Puccinia sorghi</name>
    <dbReference type="NCBI Taxonomy" id="27349"/>
    <lineage>
        <taxon>Eukaryota</taxon>
        <taxon>Fungi</taxon>
        <taxon>Dikarya</taxon>
        <taxon>Basidiomycota</taxon>
        <taxon>Pucciniomycotina</taxon>
        <taxon>Pucciniomycetes</taxon>
        <taxon>Pucciniales</taxon>
        <taxon>Pucciniaceae</taxon>
        <taxon>Puccinia</taxon>
    </lineage>
</organism>
<accession>A0A0L6V0S4</accession>
<protein>
    <submittedName>
        <fullName evidence="1">Uncharacterized protein</fullName>
    </submittedName>
</protein>
<dbReference type="AlphaFoldDB" id="A0A0L6V0S4"/>
<dbReference type="Proteomes" id="UP000037035">
    <property type="component" value="Unassembled WGS sequence"/>
</dbReference>
<evidence type="ECO:0000313" key="1">
    <source>
        <dbReference type="EMBL" id="KNZ54122.1"/>
    </source>
</evidence>